<comment type="caution">
    <text evidence="4">The sequence shown here is derived from an EMBL/GenBank/DDBJ whole genome shotgun (WGS) entry which is preliminary data.</text>
</comment>
<dbReference type="PANTHER" id="PTHR11240">
    <property type="entry name" value="RIBONUCLEASE T2"/>
    <property type="match status" value="1"/>
</dbReference>
<dbReference type="EMBL" id="JAOYFC010000001">
    <property type="protein sequence ID" value="MCV6823322.1"/>
    <property type="molecule type" value="Genomic_DNA"/>
</dbReference>
<gene>
    <name evidence="4" type="ORF">OH136_02030</name>
</gene>
<protein>
    <submittedName>
        <fullName evidence="4">Ribonuclease T2</fullName>
    </submittedName>
</protein>
<evidence type="ECO:0000256" key="2">
    <source>
        <dbReference type="RuleBase" id="RU004328"/>
    </source>
</evidence>
<dbReference type="Gene3D" id="3.90.730.10">
    <property type="entry name" value="Ribonuclease T2-like"/>
    <property type="match status" value="1"/>
</dbReference>
<sequence>MRNLLILLLFGIIPAAHTAKADSNAAGEFHYYILSLSWSPNWCLREGDDRDSPQCEPRADEETKLGWILHGLWPQFEEGWPQYCQTAHRPPSRADTAKMADIMGTSGLAWYQWKKHGTCAGKPSDSYFSMAREAYDSINRPEVLRKLPRTVKLPARVVEEAFLEANPQLTSDMITITCKAGQIQEARICLTKTLEPRTCGMDVLRDCTQDDALMAPLR</sequence>
<comment type="similarity">
    <text evidence="1 2">Belongs to the RNase T2 family.</text>
</comment>
<organism evidence="4 5">
    <name type="scientific">Halocynthiibacter halioticoli</name>
    <dbReference type="NCBI Taxonomy" id="2986804"/>
    <lineage>
        <taxon>Bacteria</taxon>
        <taxon>Pseudomonadati</taxon>
        <taxon>Pseudomonadota</taxon>
        <taxon>Alphaproteobacteria</taxon>
        <taxon>Rhodobacterales</taxon>
        <taxon>Paracoccaceae</taxon>
        <taxon>Halocynthiibacter</taxon>
    </lineage>
</organism>
<dbReference type="InterPro" id="IPR036430">
    <property type="entry name" value="RNase_T2-like_sf"/>
</dbReference>
<evidence type="ECO:0000313" key="5">
    <source>
        <dbReference type="Proteomes" id="UP001208041"/>
    </source>
</evidence>
<feature type="chain" id="PRO_5041949797" evidence="3">
    <location>
        <begin position="22"/>
        <end position="218"/>
    </location>
</feature>
<dbReference type="InterPro" id="IPR039378">
    <property type="entry name" value="RNase_T2_prok"/>
</dbReference>
<dbReference type="GO" id="GO:0006401">
    <property type="term" value="P:RNA catabolic process"/>
    <property type="evidence" value="ECO:0007669"/>
    <property type="project" value="TreeGrafter"/>
</dbReference>
<dbReference type="InterPro" id="IPR001568">
    <property type="entry name" value="RNase_T2-like"/>
</dbReference>
<dbReference type="PROSITE" id="PS00530">
    <property type="entry name" value="RNASE_T2_1"/>
    <property type="match status" value="1"/>
</dbReference>
<evidence type="ECO:0000256" key="3">
    <source>
        <dbReference type="SAM" id="SignalP"/>
    </source>
</evidence>
<keyword evidence="3" id="KW-0732">Signal</keyword>
<dbReference type="Proteomes" id="UP001208041">
    <property type="component" value="Unassembled WGS sequence"/>
</dbReference>
<dbReference type="PANTHER" id="PTHR11240:SF22">
    <property type="entry name" value="RIBONUCLEASE T2"/>
    <property type="match status" value="1"/>
</dbReference>
<name>A0AAE3J154_9RHOB</name>
<dbReference type="SUPFAM" id="SSF55895">
    <property type="entry name" value="Ribonuclease Rh-like"/>
    <property type="match status" value="1"/>
</dbReference>
<dbReference type="PROSITE" id="PS00531">
    <property type="entry name" value="RNASE_T2_2"/>
    <property type="match status" value="1"/>
</dbReference>
<reference evidence="4" key="1">
    <citation type="submission" date="2022-10" db="EMBL/GenBank/DDBJ databases">
        <authorList>
            <person name="Yue Y."/>
        </authorList>
    </citation>
    <scope>NUCLEOTIDE SEQUENCE</scope>
    <source>
        <strain evidence="4">Z654</strain>
    </source>
</reference>
<dbReference type="InterPro" id="IPR018188">
    <property type="entry name" value="RNase_T2_His_AS_1"/>
</dbReference>
<proteinExistence type="inferred from homology"/>
<dbReference type="InterPro" id="IPR033130">
    <property type="entry name" value="RNase_T2_His_AS_2"/>
</dbReference>
<dbReference type="CDD" id="cd01062">
    <property type="entry name" value="RNase_T2_prok"/>
    <property type="match status" value="1"/>
</dbReference>
<evidence type="ECO:0000313" key="4">
    <source>
        <dbReference type="EMBL" id="MCV6823322.1"/>
    </source>
</evidence>
<dbReference type="AlphaFoldDB" id="A0AAE3J154"/>
<dbReference type="Pfam" id="PF00445">
    <property type="entry name" value="Ribonuclease_T2"/>
    <property type="match status" value="1"/>
</dbReference>
<accession>A0AAE3J154</accession>
<dbReference type="RefSeq" id="WP_263952163.1">
    <property type="nucleotide sequence ID" value="NZ_JAOYFC010000001.1"/>
</dbReference>
<dbReference type="GO" id="GO:0033897">
    <property type="term" value="F:ribonuclease T2 activity"/>
    <property type="evidence" value="ECO:0007669"/>
    <property type="project" value="InterPro"/>
</dbReference>
<keyword evidence="5" id="KW-1185">Reference proteome</keyword>
<evidence type="ECO:0000256" key="1">
    <source>
        <dbReference type="ARBA" id="ARBA00007469"/>
    </source>
</evidence>
<feature type="signal peptide" evidence="3">
    <location>
        <begin position="1"/>
        <end position="21"/>
    </location>
</feature>
<dbReference type="GO" id="GO:0003723">
    <property type="term" value="F:RNA binding"/>
    <property type="evidence" value="ECO:0007669"/>
    <property type="project" value="InterPro"/>
</dbReference>